<proteinExistence type="predicted"/>
<protein>
    <submittedName>
        <fullName evidence="1">Uncharacterized protein</fullName>
    </submittedName>
</protein>
<dbReference type="InParanoid" id="E4X1I2"/>
<sequence length="91" mass="10369">MLAFCEKTWLAISPPRDCKISFDQNCVPENVFYVVKDGSNILPNTTCPTDNFISKKDIKDEHKNSISSSKSINQKKSLPIMLIFVITRDLF</sequence>
<accession>E4X1I2</accession>
<dbReference type="EMBL" id="FN653021">
    <property type="protein sequence ID" value="CBY23663.1"/>
    <property type="molecule type" value="Genomic_DNA"/>
</dbReference>
<gene>
    <name evidence="1" type="ORF">GSOID_T00016119001</name>
</gene>
<name>E4X1I2_OIKDI</name>
<reference evidence="1" key="1">
    <citation type="journal article" date="2010" name="Science">
        <title>Plasticity of animal genome architecture unmasked by rapid evolution of a pelagic tunicate.</title>
        <authorList>
            <person name="Denoeud F."/>
            <person name="Henriet S."/>
            <person name="Mungpakdee S."/>
            <person name="Aury J.M."/>
            <person name="Da Silva C."/>
            <person name="Brinkmann H."/>
            <person name="Mikhaleva J."/>
            <person name="Olsen L.C."/>
            <person name="Jubin C."/>
            <person name="Canestro C."/>
            <person name="Bouquet J.M."/>
            <person name="Danks G."/>
            <person name="Poulain J."/>
            <person name="Campsteijn C."/>
            <person name="Adamski M."/>
            <person name="Cross I."/>
            <person name="Yadetie F."/>
            <person name="Muffato M."/>
            <person name="Louis A."/>
            <person name="Butcher S."/>
            <person name="Tsagkogeorga G."/>
            <person name="Konrad A."/>
            <person name="Singh S."/>
            <person name="Jensen M.F."/>
            <person name="Cong E.H."/>
            <person name="Eikeseth-Otteraa H."/>
            <person name="Noel B."/>
            <person name="Anthouard V."/>
            <person name="Porcel B.M."/>
            <person name="Kachouri-Lafond R."/>
            <person name="Nishino A."/>
            <person name="Ugolini M."/>
            <person name="Chourrout P."/>
            <person name="Nishida H."/>
            <person name="Aasland R."/>
            <person name="Huzurbazar S."/>
            <person name="Westhof E."/>
            <person name="Delsuc F."/>
            <person name="Lehrach H."/>
            <person name="Reinhardt R."/>
            <person name="Weissenbach J."/>
            <person name="Roy S.W."/>
            <person name="Artiguenave F."/>
            <person name="Postlethwait J.H."/>
            <person name="Manak J.R."/>
            <person name="Thompson E.M."/>
            <person name="Jaillon O."/>
            <person name="Du Pasquier L."/>
            <person name="Boudinot P."/>
            <person name="Liberles D.A."/>
            <person name="Volff J.N."/>
            <person name="Philippe H."/>
            <person name="Lenhard B."/>
            <person name="Roest Crollius H."/>
            <person name="Wincker P."/>
            <person name="Chourrout D."/>
        </authorList>
    </citation>
    <scope>NUCLEOTIDE SEQUENCE [LARGE SCALE GENOMIC DNA]</scope>
</reference>
<evidence type="ECO:0000313" key="1">
    <source>
        <dbReference type="EMBL" id="CBY23663.1"/>
    </source>
</evidence>
<organism evidence="1">
    <name type="scientific">Oikopleura dioica</name>
    <name type="common">Tunicate</name>
    <dbReference type="NCBI Taxonomy" id="34765"/>
    <lineage>
        <taxon>Eukaryota</taxon>
        <taxon>Metazoa</taxon>
        <taxon>Chordata</taxon>
        <taxon>Tunicata</taxon>
        <taxon>Appendicularia</taxon>
        <taxon>Copelata</taxon>
        <taxon>Oikopleuridae</taxon>
        <taxon>Oikopleura</taxon>
    </lineage>
</organism>
<dbReference type="Proteomes" id="UP000001307">
    <property type="component" value="Unassembled WGS sequence"/>
</dbReference>
<dbReference type="AlphaFoldDB" id="E4X1I2"/>
<evidence type="ECO:0000313" key="2">
    <source>
        <dbReference type="Proteomes" id="UP000001307"/>
    </source>
</evidence>
<keyword evidence="2" id="KW-1185">Reference proteome</keyword>